<name>A0ABP7I268_9ACTN</name>
<accession>A0ABP7I268</accession>
<dbReference type="Proteomes" id="UP001501009">
    <property type="component" value="Unassembled WGS sequence"/>
</dbReference>
<evidence type="ECO:0000313" key="3">
    <source>
        <dbReference type="Proteomes" id="UP001501009"/>
    </source>
</evidence>
<feature type="compositionally biased region" description="Basic and acidic residues" evidence="1">
    <location>
        <begin position="9"/>
        <end position="20"/>
    </location>
</feature>
<proteinExistence type="predicted"/>
<feature type="compositionally biased region" description="Pro residues" evidence="1">
    <location>
        <begin position="63"/>
        <end position="77"/>
    </location>
</feature>
<sequence length="89" mass="9614">MTYAVRYDSAPKGRGELRDQPRRRRSRPTADHGPAAEPHIGTAGGAHGRQRTPLLAAASAPTNPTPRSTPVPTPAHPTPRAIRVRRSPR</sequence>
<evidence type="ECO:0000313" key="2">
    <source>
        <dbReference type="EMBL" id="GAA3804437.1"/>
    </source>
</evidence>
<keyword evidence="3" id="KW-1185">Reference proteome</keyword>
<comment type="caution">
    <text evidence="2">The sequence shown here is derived from an EMBL/GenBank/DDBJ whole genome shotgun (WGS) entry which is preliminary data.</text>
</comment>
<protein>
    <submittedName>
        <fullName evidence="2">Uncharacterized protein</fullName>
    </submittedName>
</protein>
<gene>
    <name evidence="2" type="ORF">GCM10022403_042890</name>
</gene>
<dbReference type="EMBL" id="BAABDE010000018">
    <property type="protein sequence ID" value="GAA3804437.1"/>
    <property type="molecule type" value="Genomic_DNA"/>
</dbReference>
<reference evidence="3" key="1">
    <citation type="journal article" date="2019" name="Int. J. Syst. Evol. Microbiol.">
        <title>The Global Catalogue of Microorganisms (GCM) 10K type strain sequencing project: providing services to taxonomists for standard genome sequencing and annotation.</title>
        <authorList>
            <consortium name="The Broad Institute Genomics Platform"/>
            <consortium name="The Broad Institute Genome Sequencing Center for Infectious Disease"/>
            <person name="Wu L."/>
            <person name="Ma J."/>
        </authorList>
    </citation>
    <scope>NUCLEOTIDE SEQUENCE [LARGE SCALE GENOMIC DNA]</scope>
    <source>
        <strain evidence="3">JCM 17138</strain>
    </source>
</reference>
<evidence type="ECO:0000256" key="1">
    <source>
        <dbReference type="SAM" id="MobiDB-lite"/>
    </source>
</evidence>
<feature type="region of interest" description="Disordered" evidence="1">
    <location>
        <begin position="1"/>
        <end position="89"/>
    </location>
</feature>
<organism evidence="2 3">
    <name type="scientific">Streptomyces coacervatus</name>
    <dbReference type="NCBI Taxonomy" id="647381"/>
    <lineage>
        <taxon>Bacteria</taxon>
        <taxon>Bacillati</taxon>
        <taxon>Actinomycetota</taxon>
        <taxon>Actinomycetes</taxon>
        <taxon>Kitasatosporales</taxon>
        <taxon>Streptomycetaceae</taxon>
        <taxon>Streptomyces</taxon>
    </lineage>
</organism>